<dbReference type="CDD" id="cd02440">
    <property type="entry name" value="AdoMet_MTases"/>
    <property type="match status" value="1"/>
</dbReference>
<dbReference type="EMBL" id="MIHA01000011">
    <property type="protein sequence ID" value="ODQ89172.1"/>
    <property type="molecule type" value="Genomic_DNA"/>
</dbReference>
<dbReference type="RefSeq" id="WP_069414689.1">
    <property type="nucleotide sequence ID" value="NZ_JACKUL010000035.1"/>
</dbReference>
<keyword evidence="3" id="KW-1185">Reference proteome</keyword>
<dbReference type="GO" id="GO:0008757">
    <property type="term" value="F:S-adenosylmethionine-dependent methyltransferase activity"/>
    <property type="evidence" value="ECO:0007669"/>
    <property type="project" value="InterPro"/>
</dbReference>
<sequence length="252" mass="28471">MGIDDFASTVMSRDGQVGYTDLDTLWKGYDDFVHDLAQREGVNRVAELGGGANPVIGDAERWGFVEHRVVIDISANELSKANGEVQTRVADLCQPITEEHNTYDLVFSKMLCEHLPDARTFHQNCFNLLRPGGLSVHYFPTLFTFPFVVNKLIPEKAALAVVDKLQPGRLQMGNMDKFPAYYRWTTGPTKRAIRRFESVGFQVEQWHGAFGHHYYHVIKPLDAIERAKTRFLLKHPVPALTSFAAVVLRKPA</sequence>
<dbReference type="Proteomes" id="UP000094053">
    <property type="component" value="Unassembled WGS sequence"/>
</dbReference>
<feature type="domain" description="Methyltransferase type 11" evidence="1">
    <location>
        <begin position="47"/>
        <end position="134"/>
    </location>
</feature>
<name>A0A1E3RI83_MYCFV</name>
<reference evidence="3" key="1">
    <citation type="submission" date="2016-09" db="EMBL/GenBank/DDBJ databases">
        <authorList>
            <person name="Greninger A.L."/>
            <person name="Jerome K.R."/>
            <person name="Mcnair B."/>
            <person name="Wallis C."/>
            <person name="Fang F."/>
        </authorList>
    </citation>
    <scope>NUCLEOTIDE SEQUENCE [LARGE SCALE GENOMIC DNA]</scope>
    <source>
        <strain evidence="3">M6</strain>
    </source>
</reference>
<proteinExistence type="predicted"/>
<dbReference type="AlphaFoldDB" id="A0A1E3RI83"/>
<accession>A0A1E3RI83</accession>
<organism evidence="2 3">
    <name type="scientific">Mycolicibacterium flavescens</name>
    <name type="common">Mycobacterium flavescens</name>
    <dbReference type="NCBI Taxonomy" id="1776"/>
    <lineage>
        <taxon>Bacteria</taxon>
        <taxon>Bacillati</taxon>
        <taxon>Actinomycetota</taxon>
        <taxon>Actinomycetes</taxon>
        <taxon>Mycobacteriales</taxon>
        <taxon>Mycobacteriaceae</taxon>
        <taxon>Mycolicibacterium</taxon>
    </lineage>
</organism>
<dbReference type="STRING" id="1776.BHQ18_16425"/>
<dbReference type="OrthoDB" id="7980319at2"/>
<evidence type="ECO:0000259" key="1">
    <source>
        <dbReference type="Pfam" id="PF08241"/>
    </source>
</evidence>
<dbReference type="Pfam" id="PF08241">
    <property type="entry name" value="Methyltransf_11"/>
    <property type="match status" value="1"/>
</dbReference>
<evidence type="ECO:0000313" key="2">
    <source>
        <dbReference type="EMBL" id="ODQ89172.1"/>
    </source>
</evidence>
<gene>
    <name evidence="2" type="ORF">BHQ18_16425</name>
</gene>
<dbReference type="InterPro" id="IPR013216">
    <property type="entry name" value="Methyltransf_11"/>
</dbReference>
<dbReference type="Gene3D" id="3.40.50.150">
    <property type="entry name" value="Vaccinia Virus protein VP39"/>
    <property type="match status" value="1"/>
</dbReference>
<protein>
    <submittedName>
        <fullName evidence="2">Transposase</fullName>
    </submittedName>
</protein>
<dbReference type="SUPFAM" id="SSF53335">
    <property type="entry name" value="S-adenosyl-L-methionine-dependent methyltransferases"/>
    <property type="match status" value="1"/>
</dbReference>
<dbReference type="InterPro" id="IPR029063">
    <property type="entry name" value="SAM-dependent_MTases_sf"/>
</dbReference>
<comment type="caution">
    <text evidence="2">The sequence shown here is derived from an EMBL/GenBank/DDBJ whole genome shotgun (WGS) entry which is preliminary data.</text>
</comment>
<evidence type="ECO:0000313" key="3">
    <source>
        <dbReference type="Proteomes" id="UP000094053"/>
    </source>
</evidence>